<keyword evidence="1" id="KW-0175">Coiled coil</keyword>
<evidence type="ECO:0000313" key="3">
    <source>
        <dbReference type="EMBL" id="NMO76970.1"/>
    </source>
</evidence>
<evidence type="ECO:0000259" key="2">
    <source>
        <dbReference type="Pfam" id="PF09706"/>
    </source>
</evidence>
<accession>A0A7Y0PLR0</accession>
<proteinExistence type="predicted"/>
<dbReference type="Pfam" id="PF09706">
    <property type="entry name" value="Cas_CXXC_CXXC"/>
    <property type="match status" value="1"/>
</dbReference>
<reference evidence="3 4" key="1">
    <citation type="submission" date="2020-04" db="EMBL/GenBank/DDBJ databases">
        <title>Bacillus sp. UniB3 isolated from commercial digestive syrup.</title>
        <authorList>
            <person name="Thorat V."/>
            <person name="Kirdat K."/>
            <person name="Tiwarekar B."/>
            <person name="Yadav A."/>
        </authorList>
    </citation>
    <scope>NUCLEOTIDE SEQUENCE [LARGE SCALE GENOMIC DNA]</scope>
    <source>
        <strain evidence="3 4">UniB3</strain>
    </source>
</reference>
<sequence>MTIARIETADALLNAGITGFVNILNDANITSYKCGNNYVEFDISILENFHHYYFDYFANRYKELLSHTFIVTKGKDFLYKKEWDDKTIEDWNKYIERAKKNLKSNSYLAAYKMMSCTEVDLVEMEKKLKKLKLKKNQTVSDSDIQNEIHEQIHYLQTIIDFLEKEEVEKYILAKNIAYTIIGNFWGGVSFLHKSSTTADIFEEYKKYFIDPIKLYYEEDHTKDKYVCFISNTPIKKLSKPHAYDMAWLTKMGVDMSRKTSHFWNLQSNTCYISPLINFIYSCIPAGFTFMNDQGYFVNCNSSVEALTRLNNNHEMYVIKSDDNIQLLEARTYYQLIDFMENQKHKKAKYEIDNIQVIKFSNTDNKTDNFRPYTYNVLSKDKLEVIKRHQKSLNNMINRVVKMGDGSYLRIYQNVMERLYSNKNQFDLIGLLCRTNLPSKAEEPIRSNRLLLDIVYLNNSFIGTIIQNQKEKEDGSMSDYYSYVRRETIAYMENAGRKLAYNYKVRNASNKLGGITYRLLNALKTKDTGKFMDTFINAHLYAAREGELIIPPQMTEALTDEDKLQTLGYAFVLGLRSGLSPKGDKKEEEENE</sequence>
<name>A0A7Y0PLR0_9BACI</name>
<gene>
    <name evidence="3" type="primary">cas8a1</name>
    <name evidence="3" type="ORF">HHU08_08190</name>
</gene>
<feature type="domain" description="CRISPR-associated protein CXXC-CXXC" evidence="2">
    <location>
        <begin position="223"/>
        <end position="288"/>
    </location>
</feature>
<dbReference type="NCBIfam" id="TIGR01908">
    <property type="entry name" value="cas_CXXC_CXXC"/>
    <property type="match status" value="1"/>
</dbReference>
<dbReference type="RefSeq" id="WP_169188241.1">
    <property type="nucleotide sequence ID" value="NZ_JABBPK010000001.1"/>
</dbReference>
<keyword evidence="4" id="KW-1185">Reference proteome</keyword>
<feature type="coiled-coil region" evidence="1">
    <location>
        <begin position="114"/>
        <end position="141"/>
    </location>
</feature>
<dbReference type="AlphaFoldDB" id="A0A7Y0PLR0"/>
<protein>
    <submittedName>
        <fullName evidence="3">Type I-B CRISPR-associated protein Cas8b1/Cst1</fullName>
    </submittedName>
</protein>
<comment type="caution">
    <text evidence="3">The sequence shown here is derived from an EMBL/GenBank/DDBJ whole genome shotgun (WGS) entry which is preliminary data.</text>
</comment>
<evidence type="ECO:0000313" key="4">
    <source>
        <dbReference type="Proteomes" id="UP000588491"/>
    </source>
</evidence>
<dbReference type="EMBL" id="JABBPK010000001">
    <property type="protein sequence ID" value="NMO76970.1"/>
    <property type="molecule type" value="Genomic_DNA"/>
</dbReference>
<evidence type="ECO:0000256" key="1">
    <source>
        <dbReference type="SAM" id="Coils"/>
    </source>
</evidence>
<organism evidence="3 4">
    <name type="scientific">Niallia alba</name>
    <dbReference type="NCBI Taxonomy" id="2729105"/>
    <lineage>
        <taxon>Bacteria</taxon>
        <taxon>Bacillati</taxon>
        <taxon>Bacillota</taxon>
        <taxon>Bacilli</taxon>
        <taxon>Bacillales</taxon>
        <taxon>Bacillaceae</taxon>
        <taxon>Niallia</taxon>
    </lineage>
</organism>
<dbReference type="InterPro" id="IPR010180">
    <property type="entry name" value="CRISPR-assoc_prot_CXXC-CXXC"/>
</dbReference>
<dbReference type="InterPro" id="IPR019121">
    <property type="entry name" value="CRISPR-assoc_CXXC-CXXC_dom"/>
</dbReference>
<dbReference type="Proteomes" id="UP000588491">
    <property type="component" value="Unassembled WGS sequence"/>
</dbReference>